<evidence type="ECO:0000256" key="11">
    <source>
        <dbReference type="ARBA" id="ARBA00022833"/>
    </source>
</evidence>
<protein>
    <recommendedName>
        <fullName evidence="5">microbial collagenase</fullName>
        <ecNumber evidence="5">3.4.24.3</ecNumber>
    </recommendedName>
    <alternativeName>
        <fullName evidence="17">Microbial collagenase</fullName>
    </alternativeName>
</protein>
<dbReference type="EMBL" id="JADBEL010000033">
    <property type="protein sequence ID" value="MBE1556680.1"/>
    <property type="molecule type" value="Genomic_DNA"/>
</dbReference>
<evidence type="ECO:0000259" key="19">
    <source>
        <dbReference type="PROSITE" id="PS50093"/>
    </source>
</evidence>
<keyword evidence="12" id="KW-0106">Calcium</keyword>
<keyword evidence="14" id="KW-0482">Metalloprotease</keyword>
<evidence type="ECO:0000256" key="1">
    <source>
        <dbReference type="ARBA" id="ARBA00000424"/>
    </source>
</evidence>
<dbReference type="Gene3D" id="2.60.120.380">
    <property type="match status" value="1"/>
</dbReference>
<dbReference type="SUPFAM" id="SSF89260">
    <property type="entry name" value="Collagen-binding domain"/>
    <property type="match status" value="1"/>
</dbReference>
<comment type="cofactor">
    <cofactor evidence="2">
        <name>Ca(2+)</name>
        <dbReference type="ChEBI" id="CHEBI:29108"/>
    </cofactor>
</comment>
<evidence type="ECO:0000256" key="10">
    <source>
        <dbReference type="ARBA" id="ARBA00022801"/>
    </source>
</evidence>
<accession>A0A927REV2</accession>
<keyword evidence="6" id="KW-0964">Secreted</keyword>
<dbReference type="Pfam" id="PF08453">
    <property type="entry name" value="Peptidase_M9_N"/>
    <property type="match status" value="1"/>
</dbReference>
<dbReference type="Pfam" id="PF18496">
    <property type="entry name" value="ColG_sub"/>
    <property type="match status" value="1"/>
</dbReference>
<dbReference type="SUPFAM" id="SSF49299">
    <property type="entry name" value="PKD domain"/>
    <property type="match status" value="2"/>
</dbReference>
<proteinExistence type="inferred from homology"/>
<dbReference type="Gene3D" id="3.30.980.50">
    <property type="match status" value="1"/>
</dbReference>
<feature type="domain" description="PKD" evidence="19">
    <location>
        <begin position="866"/>
        <end position="954"/>
    </location>
</feature>
<reference evidence="20" key="1">
    <citation type="submission" date="2020-10" db="EMBL/GenBank/DDBJ databases">
        <title>Genomic Encyclopedia of Type Strains, Phase IV (KMG-IV): sequencing the most valuable type-strain genomes for metagenomic binning, comparative biology and taxonomic classification.</title>
        <authorList>
            <person name="Goeker M."/>
        </authorList>
    </citation>
    <scope>NUCLEOTIDE SEQUENCE</scope>
    <source>
        <strain evidence="20">DSM 13886</strain>
    </source>
</reference>
<dbReference type="GO" id="GO:0004222">
    <property type="term" value="F:metalloendopeptidase activity"/>
    <property type="evidence" value="ECO:0007669"/>
    <property type="project" value="UniProtKB-EC"/>
</dbReference>
<dbReference type="GO" id="GO:0006508">
    <property type="term" value="P:proteolysis"/>
    <property type="evidence" value="ECO:0007669"/>
    <property type="project" value="UniProtKB-KW"/>
</dbReference>
<feature type="domain" description="PKD" evidence="19">
    <location>
        <begin position="777"/>
        <end position="859"/>
    </location>
</feature>
<gene>
    <name evidence="20" type="ORF">H4683_003806</name>
</gene>
<keyword evidence="8" id="KW-0479">Metal-binding</keyword>
<dbReference type="Pfam" id="PF18911">
    <property type="entry name" value="PKD_4"/>
    <property type="match status" value="2"/>
</dbReference>
<keyword evidence="10 20" id="KW-0378">Hydrolase</keyword>
<evidence type="ECO:0000256" key="4">
    <source>
        <dbReference type="ARBA" id="ARBA00004613"/>
    </source>
</evidence>
<dbReference type="InterPro" id="IPR022409">
    <property type="entry name" value="PKD/Chitinase_dom"/>
</dbReference>
<keyword evidence="11" id="KW-0862">Zinc</keyword>
<dbReference type="SMART" id="SM00089">
    <property type="entry name" value="PKD"/>
    <property type="match status" value="2"/>
</dbReference>
<dbReference type="Pfam" id="PF04151">
    <property type="entry name" value="PPC"/>
    <property type="match status" value="1"/>
</dbReference>
<dbReference type="InterPro" id="IPR035986">
    <property type="entry name" value="PKD_dom_sf"/>
</dbReference>
<comment type="similarity">
    <text evidence="16">Belongs to the peptidase M9B family. Collagenase subfamily.</text>
</comment>
<name>A0A927REV2_9BACL</name>
<dbReference type="GO" id="GO:0005576">
    <property type="term" value="C:extracellular region"/>
    <property type="evidence" value="ECO:0007669"/>
    <property type="project" value="UniProtKB-SubCell"/>
</dbReference>
<evidence type="ECO:0000256" key="8">
    <source>
        <dbReference type="ARBA" id="ARBA00022723"/>
    </source>
</evidence>
<comment type="caution">
    <text evidence="20">The sequence shown here is derived from an EMBL/GenBank/DDBJ whole genome shotgun (WGS) entry which is preliminary data.</text>
</comment>
<comment type="cofactor">
    <cofactor evidence="3">
        <name>Zn(2+)</name>
        <dbReference type="ChEBI" id="CHEBI:29105"/>
    </cofactor>
</comment>
<dbReference type="EC" id="3.4.24.3" evidence="5"/>
<dbReference type="Gene3D" id="1.10.390.20">
    <property type="match status" value="1"/>
</dbReference>
<dbReference type="InterPro" id="IPR000601">
    <property type="entry name" value="PKD_dom"/>
</dbReference>
<dbReference type="CDD" id="cd00146">
    <property type="entry name" value="PKD"/>
    <property type="match status" value="2"/>
</dbReference>
<evidence type="ECO:0000256" key="14">
    <source>
        <dbReference type="ARBA" id="ARBA00023049"/>
    </source>
</evidence>
<dbReference type="GO" id="GO:0008270">
    <property type="term" value="F:zinc ion binding"/>
    <property type="evidence" value="ECO:0007669"/>
    <property type="project" value="InterPro"/>
</dbReference>
<evidence type="ECO:0000256" key="5">
    <source>
        <dbReference type="ARBA" id="ARBA00012653"/>
    </source>
</evidence>
<organism evidence="20 21">
    <name type="scientific">Sporosarcina limicola</name>
    <dbReference type="NCBI Taxonomy" id="34101"/>
    <lineage>
        <taxon>Bacteria</taxon>
        <taxon>Bacillati</taxon>
        <taxon>Bacillota</taxon>
        <taxon>Bacilli</taxon>
        <taxon>Bacillales</taxon>
        <taxon>Caryophanaceae</taxon>
        <taxon>Sporosarcina</taxon>
    </lineage>
</organism>
<evidence type="ECO:0000256" key="6">
    <source>
        <dbReference type="ARBA" id="ARBA00022525"/>
    </source>
</evidence>
<keyword evidence="7" id="KW-0645">Protease</keyword>
<evidence type="ECO:0000256" key="2">
    <source>
        <dbReference type="ARBA" id="ARBA00001913"/>
    </source>
</evidence>
<dbReference type="PROSITE" id="PS50093">
    <property type="entry name" value="PKD"/>
    <property type="match status" value="2"/>
</dbReference>
<dbReference type="Gene3D" id="2.60.40.10">
    <property type="entry name" value="Immunoglobulins"/>
    <property type="match status" value="2"/>
</dbReference>
<dbReference type="InterPro" id="IPR002169">
    <property type="entry name" value="Peptidase_M9A/M9B"/>
</dbReference>
<evidence type="ECO:0000313" key="20">
    <source>
        <dbReference type="EMBL" id="MBE1556680.1"/>
    </source>
</evidence>
<dbReference type="FunFam" id="2.60.40.10:FF:000270">
    <property type="entry name" value="Cell surface protein"/>
    <property type="match status" value="2"/>
</dbReference>
<evidence type="ECO:0000256" key="17">
    <source>
        <dbReference type="ARBA" id="ARBA00034362"/>
    </source>
</evidence>
<feature type="active site" evidence="18">
    <location>
        <position position="509"/>
    </location>
</feature>
<dbReference type="InterPro" id="IPR007280">
    <property type="entry name" value="Peptidase_C_arc/bac"/>
</dbReference>
<evidence type="ECO:0000256" key="12">
    <source>
        <dbReference type="ARBA" id="ARBA00022837"/>
    </source>
</evidence>
<dbReference type="InterPro" id="IPR041379">
    <property type="entry name" value="ColG_subdomain"/>
</dbReference>
<dbReference type="InterPro" id="IPR013783">
    <property type="entry name" value="Ig-like_fold"/>
</dbReference>
<evidence type="ECO:0000256" key="3">
    <source>
        <dbReference type="ARBA" id="ARBA00001947"/>
    </source>
</evidence>
<keyword evidence="15" id="KW-0865">Zymogen</keyword>
<evidence type="ECO:0000256" key="13">
    <source>
        <dbReference type="ARBA" id="ARBA00023026"/>
    </source>
</evidence>
<dbReference type="AlphaFoldDB" id="A0A927REV2"/>
<keyword evidence="21" id="KW-1185">Reference proteome</keyword>
<evidence type="ECO:0000256" key="15">
    <source>
        <dbReference type="ARBA" id="ARBA00023145"/>
    </source>
</evidence>
<dbReference type="Gene3D" id="3.40.30.160">
    <property type="entry name" value="Collagenase ColT, N-terminal domain"/>
    <property type="match status" value="1"/>
</dbReference>
<dbReference type="PRINTS" id="PR00931">
    <property type="entry name" value="MICOLLPTASE"/>
</dbReference>
<dbReference type="PANTHER" id="PTHR13062:SF9">
    <property type="entry name" value="MICROBIAL COLLAGENASE"/>
    <property type="match status" value="1"/>
</dbReference>
<evidence type="ECO:0000313" key="21">
    <source>
        <dbReference type="Proteomes" id="UP000658225"/>
    </source>
</evidence>
<evidence type="ECO:0000256" key="16">
    <source>
        <dbReference type="ARBA" id="ARBA00034318"/>
    </source>
</evidence>
<dbReference type="PANTHER" id="PTHR13062">
    <property type="entry name" value="COLLAGENASE"/>
    <property type="match status" value="1"/>
</dbReference>
<evidence type="ECO:0000256" key="18">
    <source>
        <dbReference type="PIRSR" id="PIRSR602169-1"/>
    </source>
</evidence>
<keyword evidence="13" id="KW-0843">Virulence</keyword>
<dbReference type="RefSeq" id="WP_192600308.1">
    <property type="nucleotide sequence ID" value="NZ_JADBEL010000033.1"/>
</dbReference>
<dbReference type="InterPro" id="IPR013661">
    <property type="entry name" value="Peptidase_M9_N_dom"/>
</dbReference>
<evidence type="ECO:0000256" key="7">
    <source>
        <dbReference type="ARBA" id="ARBA00022670"/>
    </source>
</evidence>
<evidence type="ECO:0000256" key="9">
    <source>
        <dbReference type="ARBA" id="ARBA00022729"/>
    </source>
</evidence>
<dbReference type="Proteomes" id="UP000658225">
    <property type="component" value="Unassembled WGS sequence"/>
</dbReference>
<sequence>MWKFTKQTFKIISICAITLGSFQLQTSANVNAEQSFKGEVKMEPAGMHQSPSQELAHSSHIDEMESFEMRIGMTDRSVQPPTFVEVKPQARSMMQAELQEYTMADLNRLSNYQLVDLLSTIQWDQVTDLFEFNNDSLAFYRNESRVQAMIDALEDKGRTFTKNDSKGIETLVEVIRSGFYLAFYNQELNDLNTRAYHEKALPALKAIGKNPNFKLGTIEQDIVIAAYGALIGNTASDVETVKLATPILKEYYNNISNYIVENSKGNAVYALLRGIDYDLDNYLYDNRKKPEQTMWYGKIDEFINQVKRYAFLGTVTEDNAWLINNGIFYTSRVGKFHSSPTLGLEVMTDVMSMYPYLSQQYIVAAEQISYYHGGVDANGRHINYVQIIKDGKAKFLPNTYTFDDGAFVIKTGDKVTEKKVKQLYWAAKEVEAQFFRMVGRDTPLESGNVDDVLTMVIYNSPAEYQYNSQLYGYDTDNGGMYIEGIGTFFTYERTPAESVYSLEELFRHEFTHYLQGRYEVPGLWGQGPIYANERLTWFEEGNAELLAGSTRKESIVPRKSMVGGLSTNPQSRQTVPQVLNAKYGNFDFYKYSYVLQSYMYNKKFDMYDRVHDLIRANDVSGYDAYRSALSADTTLNTEYQNYMQMLIDNHSNYIVPHVAADYLAQHAPKAVTEIAAEITTAANLENVQVATRGSQFFKTFSVKGTYTGKASLGEYADWAAMDVKINEILTRLDQKEWTGYKTVTGYFTNYRVNAAGQFVYDVAFHGVNTDDGNVNKAPVAVINGPETGKINEAIPFTSEGSADVDGQIVSYKWAFGDGQISMEQNPSHIYTEKGTYIVKLTVTDDKGATGTASKNIVIQDGEVNITPVVVINGPETGKVNEAISFTGEGLADGDGQIVSYKWEFGDGQTSMEQNPSHVYTEKGTYAVKLTVTDDKGVTGTATANVTVQADEGGAYIESEPNNSFETANKLKLNKILRGNFNADDYTDIFEIDVTKAGDLQITVMNENNIGMSWGLYSEKDSTNYLAYPQQISNELVGNYQAYSPGKYYLVIYKYSGESGNYSVQVQ</sequence>
<dbReference type="Pfam" id="PF01752">
    <property type="entry name" value="Peptidase_M9"/>
    <property type="match status" value="1"/>
</dbReference>
<keyword evidence="9" id="KW-0732">Signal</keyword>
<comment type="catalytic activity">
    <reaction evidence="1">
        <text>Digestion of native collagen in the triple helical region at Xaa-|-Gly bonds. With synthetic peptides, a preference is shown for Gly at P3 and P1', Pro and Ala at P2 and P2', and hydroxyproline, Ala or Arg at P3'.</text>
        <dbReference type="EC" id="3.4.24.3"/>
    </reaction>
</comment>
<comment type="subcellular location">
    <subcellularLocation>
        <location evidence="4">Secreted</location>
    </subcellularLocation>
</comment>